<evidence type="ECO:0000256" key="3">
    <source>
        <dbReference type="ARBA" id="ARBA00030091"/>
    </source>
</evidence>
<feature type="compositionally biased region" description="Pro residues" evidence="6">
    <location>
        <begin position="1259"/>
        <end position="1286"/>
    </location>
</feature>
<feature type="compositionally biased region" description="Low complexity" evidence="6">
    <location>
        <begin position="637"/>
        <end position="650"/>
    </location>
</feature>
<dbReference type="InterPro" id="IPR035441">
    <property type="entry name" value="TFIIS/LEDGF_dom_sf"/>
</dbReference>
<feature type="region of interest" description="Disordered" evidence="6">
    <location>
        <begin position="58"/>
        <end position="77"/>
    </location>
</feature>
<dbReference type="OrthoDB" id="5415522at2759"/>
<dbReference type="CDD" id="cd00183">
    <property type="entry name" value="TFIIS_I"/>
    <property type="match status" value="1"/>
</dbReference>
<evidence type="ECO:0000256" key="6">
    <source>
        <dbReference type="SAM" id="MobiDB-lite"/>
    </source>
</evidence>
<feature type="region of interest" description="Disordered" evidence="6">
    <location>
        <begin position="497"/>
        <end position="705"/>
    </location>
</feature>
<feature type="compositionally biased region" description="Acidic residues" evidence="6">
    <location>
        <begin position="545"/>
        <end position="564"/>
    </location>
</feature>
<dbReference type="Proteomes" id="UP001152797">
    <property type="component" value="Unassembled WGS sequence"/>
</dbReference>
<sequence length="2282" mass="248120">RQEKPLAKLHEGNEKANGNAPLRCLGRPKPRRAWRVTARRPHGCEARAAGISYACNVRSAEEPEEDSSKEASTSATGHVEVQETGFFQTLWQGATAAIGVVSDIVTAINAETDSEEEKAAEGGEGSDAVRKTSSKAEEEEQYIEYVSQFCLYLGIDVAAEPDLITEVDDYLKRPLPEGWSTHQTGEDCEYGAGYTYFMNASTGKTQWTRPDEDEFLQHLRSKMKRKPTAGSRLFFAEFRDRNRREKWAALEDQIDHLSGMRPLLRALPEGSAEPAHASSSIFHVVLYNRFPVLYPAVVEGFASYFGLGSVAQFAAAELRHFWVAKIAALCPVPSGWEFKFDETSTTAVFVDQGAGTASRHHPMDAFFAGLLERLLSRHRSVEAAESQRLGQAIALGSQMVFFLDSRNGTPYWLQYGANATAWTGPLPWQTKPAKREPQAEAPRREPQAPSPRKPPREPSPRPEKTGPEPPTSSQPAPGQPGLRDAAQATPKYVDPLRHAAGGAEMVPHSDLAPPEPPMGPATPKAPPTPKQEVEGKETPRQEAAESGESDPEAGEKETPEEEESTLLHPEADSGEADAAVAAAAEAAAEAAEAAPSPEAAVSSKEAEETLLPEAPEAEALAETVDEPQLEEDESTLPQPEAEPVEAADAASPMEEAVSAEASPTPVPEHAEPAEPSVEATSAEGPTEEAPAEVPEVPSSPRSSSLFSLAEQLQLQQGDEPRRIVEILEELERIPVTVELLRQTQLGVISQPFKDHDDADVRKVAKRLRRSWKDLIAATAEANEGGLAFLKRKRPEMPRDVVPFYHYTSDEGLKGILKDGKIQISDPSRGDAIEGPGAYGTKYPPSSRTKTVAQNNWDNGWKRAIEHGKMKNYIRCEVPRKEVKECKGHGNNRGRGGRPDGILVHPHGIDLSKYNTKIGRRGEHTVSKAFPFDPEAIRKAMYPDSTQTRQPPASSYAGVLRPPYLSQSTLSHSLIGSDDEPHHSGHNRAGNYYEAFGDGSYRYENLDGSTYECDGSGQAVYTAPDGAVTEYTWAENSGDGGYVHSDDSGDGGFPVGTCVVDDESTYATSRRGWEWAGTGEAAAIFMNSNLQHLKAHLNVSMPDTAVAPEAQHGMVKCSELTVEEEADKLLKEMEEINTKMDSPKLQRKVGGTEDATELFGSTPREPQLEHVGAPKHLFRPSSASSAAPRRHSAVQDADEVFGKSPRDGARETQEHVGAPKHLLRPTSAQARRPSLEEVLSGSAPPAKGTFARAATLSLNPLPPTPLPSTAAPPPPKQLPKAPAPPKQLPAAKQAPQLPAPKALPAMPAKAEKVLPKAEAEMEQKVSEAAPAPEPPTVGELAPEPPKVAEAPTTPPKVSEPSPVQSAQPAEPAVSMAPRVMALLPPAPLPPAPAPAPASAPPPPPKTGSPSRKKPSMAPLPPVPEIEQAQAEQEASSESSEELLPETPVAKHAAQATPAPPTAAGYPKMAEAPAAPGGGAGYPQGELPARPQPQMNAGLPSAARRQRAELVSNLQYLCRLFLETREQLYAAHEKTETEDGSTYRFEGRELTSPELPERLQTQSIVEELEVVGTRFHYQLQRGRGPNSGWISSKLKARPLLVRADVRDTGKHLGNNAPIPELLYVQGSEKHGTLREVQGTLDDLEQAVLKHLEGNPSAASKQFQGLLEDMLFLAWRRENRQRVLLFLGKQLEFCSKKPQLKEAARIICEELCLVSWASSMVDVEYYSFRDEQSPLVLLCGFGGSHLDDLQPAIEHWTEKGFGVLAFGPARLGREDMLDLIHAKLLELSRGRSVFAHLFSDGGFGFARALLSMWDESWRKQQTQEDPHLALKCIICDGAGLLPHEDVPIDPTDESPVEPLQPEATGNSEALKQMTFTALAFFTGCGLNMLMNFGACQAFHEEPANSFGKTLVESANSGQLAGKLSSAPRGPLLGIWRLLREVPVLLIASKGDRVVPLECSLSLVTWFRKLPERQLVQGQRWKETSILEEDGMAVHTLILEKALHCKAMTSHAVEYWEAVDDLANCDGLREELDAVRFRRLLEETLGQSHGAMPKPLIRLLRSFGRRALYGRRRSPYGRRAFAQFQQACTGQGPKGFVLGAVPQILRLMDRLVDEGRRTMPDAVEDGGDDPWLDGMPEETEKGRGLPDWEKLDGILSEPQNLESLQAEADAFLAETSMPKPLCLSKAERAETTAEPPDSGSFAPRGRRPAAAVPGDDGADAKQGRRLFASVGPYYSCDPELLLKVAKAPLPNLDTLVRFLRGNRIRVVSMGTCDGQRDFSMAFSSRI</sequence>
<feature type="compositionally biased region" description="Basic and acidic residues" evidence="6">
    <location>
        <begin position="117"/>
        <end position="136"/>
    </location>
</feature>
<feature type="compositionally biased region" description="Low complexity" evidence="6">
    <location>
        <begin position="1451"/>
        <end position="1473"/>
    </location>
</feature>
<feature type="compositionally biased region" description="Basic and acidic residues" evidence="6">
    <location>
        <begin position="1308"/>
        <end position="1324"/>
    </location>
</feature>
<dbReference type="Gene3D" id="2.20.70.10">
    <property type="match status" value="1"/>
</dbReference>
<dbReference type="CDD" id="cd00201">
    <property type="entry name" value="WW"/>
    <property type="match status" value="1"/>
</dbReference>
<feature type="compositionally biased region" description="Low complexity" evidence="6">
    <location>
        <begin position="1425"/>
        <end position="1436"/>
    </location>
</feature>
<accession>A0A9P1CWH3</accession>
<gene>
    <name evidence="9" type="ORF">C1SCF055_LOCUS25212</name>
</gene>
<protein>
    <recommendedName>
        <fullName evidence="3">SET domain-containing protein 2</fullName>
    </recommendedName>
</protein>
<reference evidence="9" key="1">
    <citation type="submission" date="2022-10" db="EMBL/GenBank/DDBJ databases">
        <authorList>
            <person name="Chen Y."/>
            <person name="Dougan E. K."/>
            <person name="Chan C."/>
            <person name="Rhodes N."/>
            <person name="Thang M."/>
        </authorList>
    </citation>
    <scope>NUCLEOTIDE SEQUENCE</scope>
</reference>
<feature type="compositionally biased region" description="Acidic residues" evidence="6">
    <location>
        <begin position="2118"/>
        <end position="2133"/>
    </location>
</feature>
<reference evidence="10" key="2">
    <citation type="submission" date="2024-04" db="EMBL/GenBank/DDBJ databases">
        <authorList>
            <person name="Chen Y."/>
            <person name="Shah S."/>
            <person name="Dougan E. K."/>
            <person name="Thang M."/>
            <person name="Chan C."/>
        </authorList>
    </citation>
    <scope>NUCLEOTIDE SEQUENCE [LARGE SCALE GENOMIC DNA]</scope>
</reference>
<evidence type="ECO:0000256" key="4">
    <source>
        <dbReference type="ARBA" id="ARBA00047545"/>
    </source>
</evidence>
<dbReference type="EMBL" id="CAMXCT010002559">
    <property type="protein sequence ID" value="CAI3998955.1"/>
    <property type="molecule type" value="Genomic_DNA"/>
</dbReference>
<feature type="region of interest" description="Disordered" evidence="6">
    <location>
        <begin position="112"/>
        <end position="137"/>
    </location>
</feature>
<feature type="region of interest" description="Disordered" evidence="6">
    <location>
        <begin position="1"/>
        <end position="26"/>
    </location>
</feature>
<dbReference type="InterPro" id="IPR003617">
    <property type="entry name" value="TFIIS/CRSP70_N_sub"/>
</dbReference>
<dbReference type="EMBL" id="CAMXCT030002559">
    <property type="protein sequence ID" value="CAL4786267.1"/>
    <property type="molecule type" value="Genomic_DNA"/>
</dbReference>
<dbReference type="GO" id="GO:0140955">
    <property type="term" value="F:histone H3K36 trimethyltransferase activity"/>
    <property type="evidence" value="ECO:0007669"/>
    <property type="project" value="UniProtKB-EC"/>
</dbReference>
<proteinExistence type="predicted"/>
<dbReference type="PANTHER" id="PTHR34859:SF2">
    <property type="entry name" value="LYSM DOMAIN-CONTAINING PROTEIN"/>
    <property type="match status" value="1"/>
</dbReference>
<dbReference type="EMBL" id="CAMXCT020002559">
    <property type="protein sequence ID" value="CAL1152330.1"/>
    <property type="molecule type" value="Genomic_DNA"/>
</dbReference>
<dbReference type="Pfam" id="PF08711">
    <property type="entry name" value="Med26"/>
    <property type="match status" value="1"/>
</dbReference>
<evidence type="ECO:0000313" key="9">
    <source>
        <dbReference type="EMBL" id="CAI3998955.1"/>
    </source>
</evidence>
<evidence type="ECO:0000259" key="7">
    <source>
        <dbReference type="PROSITE" id="PS50020"/>
    </source>
</evidence>
<dbReference type="SUPFAM" id="SSF51045">
    <property type="entry name" value="WW domain"/>
    <property type="match status" value="1"/>
</dbReference>
<feature type="compositionally biased region" description="Basic and acidic residues" evidence="6">
    <location>
        <begin position="433"/>
        <end position="446"/>
    </location>
</feature>
<dbReference type="Gene3D" id="3.40.50.1820">
    <property type="entry name" value="alpha/beta hydrolase"/>
    <property type="match status" value="1"/>
</dbReference>
<evidence type="ECO:0000256" key="2">
    <source>
        <dbReference type="ARBA" id="ARBA00023242"/>
    </source>
</evidence>
<feature type="region of interest" description="Disordered" evidence="6">
    <location>
        <begin position="2183"/>
        <end position="2216"/>
    </location>
</feature>
<dbReference type="InterPro" id="IPR036020">
    <property type="entry name" value="WW_dom_sf"/>
</dbReference>
<feature type="compositionally biased region" description="Pro residues" evidence="6">
    <location>
        <begin position="1383"/>
        <end position="1405"/>
    </location>
</feature>
<feature type="compositionally biased region" description="Basic and acidic residues" evidence="6">
    <location>
        <begin position="1"/>
        <end position="14"/>
    </location>
</feature>
<dbReference type="SUPFAM" id="SSF47676">
    <property type="entry name" value="Conserved domain common to transcription factors TFIIS, elongin A, CRSP70"/>
    <property type="match status" value="1"/>
</dbReference>
<evidence type="ECO:0000256" key="5">
    <source>
        <dbReference type="PROSITE-ProRule" id="PRU00649"/>
    </source>
</evidence>
<evidence type="ECO:0000259" key="8">
    <source>
        <dbReference type="PROSITE" id="PS51319"/>
    </source>
</evidence>
<feature type="domain" description="TFIIS N-terminal" evidence="8">
    <location>
        <begin position="703"/>
        <end position="778"/>
    </location>
</feature>
<feature type="domain" description="WW" evidence="7">
    <location>
        <begin position="173"/>
        <end position="212"/>
    </location>
</feature>
<feature type="region of interest" description="Disordered" evidence="6">
    <location>
        <begin position="1141"/>
        <end position="1499"/>
    </location>
</feature>
<feature type="compositionally biased region" description="Low complexity" evidence="6">
    <location>
        <begin position="1287"/>
        <end position="1307"/>
    </location>
</feature>
<feature type="compositionally biased region" description="Basic and acidic residues" evidence="6">
    <location>
        <begin position="531"/>
        <end position="543"/>
    </location>
</feature>
<feature type="compositionally biased region" description="Low complexity" evidence="6">
    <location>
        <begin position="691"/>
        <end position="705"/>
    </location>
</feature>
<name>A0A9P1CWH3_9DINO</name>
<comment type="subcellular location">
    <subcellularLocation>
        <location evidence="1 5">Nucleus</location>
    </subcellularLocation>
</comment>
<feature type="region of interest" description="Disordered" evidence="6">
    <location>
        <begin position="423"/>
        <end position="485"/>
    </location>
</feature>
<feature type="compositionally biased region" description="Basic and acidic residues" evidence="6">
    <location>
        <begin position="1199"/>
        <end position="1213"/>
    </location>
</feature>
<comment type="caution">
    <text evidence="9">The sequence shown here is derived from an EMBL/GenBank/DDBJ whole genome shotgun (WGS) entry which is preliminary data.</text>
</comment>
<dbReference type="PROSITE" id="PS50020">
    <property type="entry name" value="WW_DOMAIN_2"/>
    <property type="match status" value="1"/>
</dbReference>
<dbReference type="SMART" id="SM00509">
    <property type="entry name" value="TFS2N"/>
    <property type="match status" value="1"/>
</dbReference>
<evidence type="ECO:0000256" key="1">
    <source>
        <dbReference type="ARBA" id="ARBA00004123"/>
    </source>
</evidence>
<feature type="region of interest" description="Disordered" evidence="6">
    <location>
        <begin position="2114"/>
        <end position="2142"/>
    </location>
</feature>
<keyword evidence="2 5" id="KW-0539">Nucleus</keyword>
<feature type="compositionally biased region" description="Pro residues" evidence="6">
    <location>
        <begin position="513"/>
        <end position="529"/>
    </location>
</feature>
<dbReference type="SMART" id="SM00456">
    <property type="entry name" value="WW"/>
    <property type="match status" value="1"/>
</dbReference>
<evidence type="ECO:0000313" key="11">
    <source>
        <dbReference type="Proteomes" id="UP001152797"/>
    </source>
</evidence>
<feature type="region of interest" description="Disordered" evidence="6">
    <location>
        <begin position="886"/>
        <end position="906"/>
    </location>
</feature>
<feature type="compositionally biased region" description="Basic and acidic residues" evidence="6">
    <location>
        <begin position="454"/>
        <end position="466"/>
    </location>
</feature>
<feature type="compositionally biased region" description="Acidic residues" evidence="6">
    <location>
        <begin position="623"/>
        <end position="634"/>
    </location>
</feature>
<dbReference type="PROSITE" id="PS51319">
    <property type="entry name" value="TFIIS_N"/>
    <property type="match status" value="1"/>
</dbReference>
<dbReference type="Gene3D" id="1.20.930.10">
    <property type="entry name" value="Conserved domain common to transcription factors TFIIS, elongin A, CRSP70"/>
    <property type="match status" value="1"/>
</dbReference>
<dbReference type="InterPro" id="IPR001202">
    <property type="entry name" value="WW_dom"/>
</dbReference>
<dbReference type="InterPro" id="IPR017923">
    <property type="entry name" value="TFIIS_N"/>
</dbReference>
<feature type="compositionally biased region" description="Low complexity" evidence="6">
    <location>
        <begin position="576"/>
        <end position="622"/>
    </location>
</feature>
<organism evidence="9">
    <name type="scientific">Cladocopium goreaui</name>
    <dbReference type="NCBI Taxonomy" id="2562237"/>
    <lineage>
        <taxon>Eukaryota</taxon>
        <taxon>Sar</taxon>
        <taxon>Alveolata</taxon>
        <taxon>Dinophyceae</taxon>
        <taxon>Suessiales</taxon>
        <taxon>Symbiodiniaceae</taxon>
        <taxon>Cladocopium</taxon>
    </lineage>
</organism>
<feature type="non-terminal residue" evidence="9">
    <location>
        <position position="1"/>
    </location>
</feature>
<comment type="catalytic activity">
    <reaction evidence="4">
        <text>L-lysyl(36)-[histone H3] + 3 S-adenosyl-L-methionine = N(6),N(6),N(6)-trimethyl-L-lysyl(36)-[histone H3] + 3 S-adenosyl-L-homocysteine + 3 H(+)</text>
        <dbReference type="Rhea" id="RHEA:60324"/>
        <dbReference type="Rhea" id="RHEA-COMP:9785"/>
        <dbReference type="Rhea" id="RHEA-COMP:15536"/>
        <dbReference type="ChEBI" id="CHEBI:15378"/>
        <dbReference type="ChEBI" id="CHEBI:29969"/>
        <dbReference type="ChEBI" id="CHEBI:57856"/>
        <dbReference type="ChEBI" id="CHEBI:59789"/>
        <dbReference type="ChEBI" id="CHEBI:61961"/>
        <dbReference type="EC" id="2.1.1.359"/>
    </reaction>
</comment>
<dbReference type="SUPFAM" id="SSF53474">
    <property type="entry name" value="alpha/beta-Hydrolases"/>
    <property type="match status" value="1"/>
</dbReference>
<dbReference type="GO" id="GO:0005634">
    <property type="term" value="C:nucleus"/>
    <property type="evidence" value="ECO:0007669"/>
    <property type="project" value="UniProtKB-SubCell"/>
</dbReference>
<evidence type="ECO:0000313" key="10">
    <source>
        <dbReference type="EMBL" id="CAL1152330.1"/>
    </source>
</evidence>
<dbReference type="PANTHER" id="PTHR34859">
    <property type="entry name" value="UNNAMED PRODUCT"/>
    <property type="match status" value="1"/>
</dbReference>
<keyword evidence="11" id="KW-1185">Reference proteome</keyword>
<dbReference type="InterPro" id="IPR029058">
    <property type="entry name" value="AB_hydrolase_fold"/>
</dbReference>